<gene>
    <name evidence="3" type="ORF">GPUH_LOCUS23255</name>
</gene>
<accession>A0A183EQL3</accession>
<feature type="domain" description="Piezo TM25-28" evidence="2">
    <location>
        <begin position="1"/>
        <end position="63"/>
    </location>
</feature>
<evidence type="ECO:0000256" key="1">
    <source>
        <dbReference type="SAM" id="Phobius"/>
    </source>
</evidence>
<dbReference type="WBParaSite" id="GPUH_0002328401-mRNA-1">
    <property type="protein sequence ID" value="GPUH_0002328401-mRNA-1"/>
    <property type="gene ID" value="GPUH_0002328401"/>
</dbReference>
<keyword evidence="1" id="KW-0812">Transmembrane</keyword>
<feature type="transmembrane region" description="Helical" evidence="1">
    <location>
        <begin position="6"/>
        <end position="26"/>
    </location>
</feature>
<dbReference type="Pfam" id="PF15917">
    <property type="entry name" value="Piezo_TM25-28"/>
    <property type="match status" value="1"/>
</dbReference>
<keyword evidence="1" id="KW-1133">Transmembrane helix</keyword>
<name>A0A183EQL3_9BILA</name>
<dbReference type="PANTHER" id="PTHR13167">
    <property type="entry name" value="PIEZO-TYPE MECHANOSENSITIVE ION CHANNEL COMPONENT"/>
    <property type="match status" value="1"/>
</dbReference>
<dbReference type="InterPro" id="IPR027272">
    <property type="entry name" value="Piezo"/>
</dbReference>
<keyword evidence="4" id="KW-1185">Reference proteome</keyword>
<evidence type="ECO:0000259" key="2">
    <source>
        <dbReference type="Pfam" id="PF15917"/>
    </source>
</evidence>
<reference evidence="3 4" key="2">
    <citation type="submission" date="2018-11" db="EMBL/GenBank/DDBJ databases">
        <authorList>
            <consortium name="Pathogen Informatics"/>
        </authorList>
    </citation>
    <scope>NUCLEOTIDE SEQUENCE [LARGE SCALE GENOMIC DNA]</scope>
</reference>
<feature type="transmembrane region" description="Helical" evidence="1">
    <location>
        <begin position="47"/>
        <end position="65"/>
    </location>
</feature>
<reference evidence="5" key="1">
    <citation type="submission" date="2016-06" db="UniProtKB">
        <authorList>
            <consortium name="WormBaseParasite"/>
        </authorList>
    </citation>
    <scope>IDENTIFICATION</scope>
</reference>
<evidence type="ECO:0000313" key="3">
    <source>
        <dbReference type="EMBL" id="VDN41212.1"/>
    </source>
</evidence>
<proteinExistence type="predicted"/>
<evidence type="ECO:0000313" key="4">
    <source>
        <dbReference type="Proteomes" id="UP000271098"/>
    </source>
</evidence>
<dbReference type="GO" id="GO:0005261">
    <property type="term" value="F:monoatomic cation channel activity"/>
    <property type="evidence" value="ECO:0007669"/>
    <property type="project" value="TreeGrafter"/>
</dbReference>
<sequence>MVLVAGLGGVSLFALGYIVLAFWMLWQGNSLYLSTNYRRTLARWKLLMLYTVIVMLCKAALQVSFPGKNTSILLVKEVDLY</sequence>
<dbReference type="AlphaFoldDB" id="A0A183EQL3"/>
<dbReference type="GO" id="GO:0008381">
    <property type="term" value="F:mechanosensitive monoatomic ion channel activity"/>
    <property type="evidence" value="ECO:0007669"/>
    <property type="project" value="InterPro"/>
</dbReference>
<dbReference type="GO" id="GO:0042391">
    <property type="term" value="P:regulation of membrane potential"/>
    <property type="evidence" value="ECO:0007669"/>
    <property type="project" value="TreeGrafter"/>
</dbReference>
<dbReference type="PANTHER" id="PTHR13167:SF25">
    <property type="entry name" value="PIEZO-TYPE MECHANOSENSITIVE ION CHANNEL COMPONENT"/>
    <property type="match status" value="1"/>
</dbReference>
<evidence type="ECO:0000313" key="5">
    <source>
        <dbReference type="WBParaSite" id="GPUH_0002328401-mRNA-1"/>
    </source>
</evidence>
<dbReference type="Proteomes" id="UP000271098">
    <property type="component" value="Unassembled WGS sequence"/>
</dbReference>
<dbReference type="GO" id="GO:0050982">
    <property type="term" value="P:detection of mechanical stimulus"/>
    <property type="evidence" value="ECO:0007669"/>
    <property type="project" value="TreeGrafter"/>
</dbReference>
<dbReference type="OrthoDB" id="5869899at2759"/>
<dbReference type="GO" id="GO:0071260">
    <property type="term" value="P:cellular response to mechanical stimulus"/>
    <property type="evidence" value="ECO:0007669"/>
    <property type="project" value="TreeGrafter"/>
</dbReference>
<dbReference type="GO" id="GO:0005886">
    <property type="term" value="C:plasma membrane"/>
    <property type="evidence" value="ECO:0007669"/>
    <property type="project" value="TreeGrafter"/>
</dbReference>
<keyword evidence="1" id="KW-0472">Membrane</keyword>
<protein>
    <submittedName>
        <fullName evidence="5">G_PROTEIN_RECEP_F3_4 domain-containing protein</fullName>
    </submittedName>
</protein>
<organism evidence="5">
    <name type="scientific">Gongylonema pulchrum</name>
    <dbReference type="NCBI Taxonomy" id="637853"/>
    <lineage>
        <taxon>Eukaryota</taxon>
        <taxon>Metazoa</taxon>
        <taxon>Ecdysozoa</taxon>
        <taxon>Nematoda</taxon>
        <taxon>Chromadorea</taxon>
        <taxon>Rhabditida</taxon>
        <taxon>Spirurina</taxon>
        <taxon>Spiruromorpha</taxon>
        <taxon>Spiruroidea</taxon>
        <taxon>Gongylonematidae</taxon>
        <taxon>Gongylonema</taxon>
    </lineage>
</organism>
<dbReference type="EMBL" id="UYRT01097285">
    <property type="protein sequence ID" value="VDN41212.1"/>
    <property type="molecule type" value="Genomic_DNA"/>
</dbReference>
<dbReference type="InterPro" id="IPR031805">
    <property type="entry name" value="Piezo_TM25-28"/>
</dbReference>